<evidence type="ECO:0008006" key="5">
    <source>
        <dbReference type="Google" id="ProtNLM"/>
    </source>
</evidence>
<name>S8A4U4_DACHA</name>
<reference evidence="4" key="2">
    <citation type="submission" date="2013-04" db="EMBL/GenBank/DDBJ databases">
        <title>Genomic mechanisms accounting for the adaptation to parasitism in nematode-trapping fungi.</title>
        <authorList>
            <person name="Ahren D.G."/>
        </authorList>
    </citation>
    <scope>NUCLEOTIDE SEQUENCE [LARGE SCALE GENOMIC DNA]</scope>
    <source>
        <strain evidence="4">CBS 200.50</strain>
    </source>
</reference>
<keyword evidence="2" id="KW-0732">Signal</keyword>
<keyword evidence="1" id="KW-0812">Transmembrane</keyword>
<keyword evidence="4" id="KW-1185">Reference proteome</keyword>
<reference evidence="3 4" key="1">
    <citation type="journal article" date="2013" name="PLoS Genet.">
        <title>Genomic mechanisms accounting for the adaptation to parasitism in nematode-trapping fungi.</title>
        <authorList>
            <person name="Meerupati T."/>
            <person name="Andersson K.M."/>
            <person name="Friman E."/>
            <person name="Kumar D."/>
            <person name="Tunlid A."/>
            <person name="Ahren D."/>
        </authorList>
    </citation>
    <scope>NUCLEOTIDE SEQUENCE [LARGE SCALE GENOMIC DNA]</scope>
    <source>
        <strain evidence="3 4">CBS 200.50</strain>
    </source>
</reference>
<feature type="transmembrane region" description="Helical" evidence="1">
    <location>
        <begin position="404"/>
        <end position="426"/>
    </location>
</feature>
<keyword evidence="1" id="KW-1133">Transmembrane helix</keyword>
<dbReference type="EMBL" id="AQGS01000958">
    <property type="protein sequence ID" value="EPS36141.1"/>
    <property type="molecule type" value="Genomic_DNA"/>
</dbReference>
<feature type="transmembrane region" description="Helical" evidence="1">
    <location>
        <begin position="307"/>
        <end position="325"/>
    </location>
</feature>
<dbReference type="AlphaFoldDB" id="S8A4U4"/>
<evidence type="ECO:0000256" key="1">
    <source>
        <dbReference type="SAM" id="Phobius"/>
    </source>
</evidence>
<feature type="transmembrane region" description="Helical" evidence="1">
    <location>
        <begin position="88"/>
        <end position="110"/>
    </location>
</feature>
<feature type="transmembrane region" description="Helical" evidence="1">
    <location>
        <begin position="239"/>
        <end position="257"/>
    </location>
</feature>
<evidence type="ECO:0000313" key="4">
    <source>
        <dbReference type="Proteomes" id="UP000015100"/>
    </source>
</evidence>
<accession>S8A4U4</accession>
<evidence type="ECO:0000256" key="2">
    <source>
        <dbReference type="SAM" id="SignalP"/>
    </source>
</evidence>
<proteinExistence type="predicted"/>
<keyword evidence="1" id="KW-0472">Membrane</keyword>
<evidence type="ECO:0000313" key="3">
    <source>
        <dbReference type="EMBL" id="EPS36141.1"/>
    </source>
</evidence>
<comment type="caution">
    <text evidence="3">The sequence shown here is derived from an EMBL/GenBank/DDBJ whole genome shotgun (WGS) entry which is preliminary data.</text>
</comment>
<organism evidence="3 4">
    <name type="scientific">Dactylellina haptotyla (strain CBS 200.50)</name>
    <name type="common">Nematode-trapping fungus</name>
    <name type="synonym">Monacrosporium haptotylum</name>
    <dbReference type="NCBI Taxonomy" id="1284197"/>
    <lineage>
        <taxon>Eukaryota</taxon>
        <taxon>Fungi</taxon>
        <taxon>Dikarya</taxon>
        <taxon>Ascomycota</taxon>
        <taxon>Pezizomycotina</taxon>
        <taxon>Orbiliomycetes</taxon>
        <taxon>Orbiliales</taxon>
        <taxon>Orbiliaceae</taxon>
        <taxon>Dactylellina</taxon>
    </lineage>
</organism>
<gene>
    <name evidence="3" type="ORF">H072_10281</name>
</gene>
<feature type="signal peptide" evidence="2">
    <location>
        <begin position="1"/>
        <end position="23"/>
    </location>
</feature>
<protein>
    <recommendedName>
        <fullName evidence="5">Wax synthase domain-containing protein</fullName>
    </recommendedName>
</protein>
<feature type="chain" id="PRO_5004548261" description="Wax synthase domain-containing protein" evidence="2">
    <location>
        <begin position="24"/>
        <end position="491"/>
    </location>
</feature>
<dbReference type="Proteomes" id="UP000015100">
    <property type="component" value="Unassembled WGS sequence"/>
</dbReference>
<feature type="transmembrane region" description="Helical" evidence="1">
    <location>
        <begin position="438"/>
        <end position="458"/>
    </location>
</feature>
<feature type="transmembrane region" description="Helical" evidence="1">
    <location>
        <begin position="345"/>
        <end position="363"/>
    </location>
</feature>
<dbReference type="HOGENOM" id="CLU_555502_0_0_1"/>
<sequence>MTCTSSIALRLLTIACTASLAIALPSVDTINTSIGGIGISSDPDLTNNTLSSSGTLSQANILISFVVFQLCFLTQKPGSLPYIARLTWFWRVNHLLCLYESVIILYFLLFRRRLATHSVKSEFSHMATALLYVRRLPLKTDIYAAENIVHHLTPYERIPSAIGLSLSEYEELSSHSSRGTVTDIAGRLSQSRFSEAKPDLPWLVTSPSYSCFETRLELWAAMPMIAISIKALYVRGAPLFTAVSAIYFTNWALVLLLQGLKNYRDLPPIVKGENELQRREDEHIKTYARDVVRDLHNIQRRYTIPRFVRLLWFCIVFDYLAGVLIEYFSRNDGSSFFLVVHYQKILLLGTILPIVGYLYNVALESRKSNGSSRFPIWKDWGLPTFDSVTKLTWEDPRELFGLPWFYLVDLPLFLPRILVVVLVGGLKLNETVTVGWNGLVGISSFMELYTHLILSLMISNLFASSGAQGVVDLLALVMVIIPLGVYAREWT</sequence>
<feature type="transmembrane region" description="Helical" evidence="1">
    <location>
        <begin position="470"/>
        <end position="487"/>
    </location>
</feature>